<keyword evidence="2 8" id="KW-0813">Transport</keyword>
<dbReference type="eggNOG" id="COG4206">
    <property type="taxonomic scope" value="Bacteria"/>
</dbReference>
<dbReference type="InterPro" id="IPR037066">
    <property type="entry name" value="Plug_dom_sf"/>
</dbReference>
<keyword evidence="3 8" id="KW-1134">Transmembrane beta strand</keyword>
<evidence type="ECO:0000313" key="14">
    <source>
        <dbReference type="Proteomes" id="UP000012046"/>
    </source>
</evidence>
<keyword evidence="6 8" id="KW-0472">Membrane</keyword>
<dbReference type="InterPro" id="IPR036942">
    <property type="entry name" value="Beta-barrel_TonB_sf"/>
</dbReference>
<name>H3ZHH1_9ALTE</name>
<dbReference type="PANTHER" id="PTHR47234:SF2">
    <property type="entry name" value="TONB-DEPENDENT RECEPTOR"/>
    <property type="match status" value="1"/>
</dbReference>
<feature type="domain" description="TonB-dependent receptor-like beta-barrel" evidence="11">
    <location>
        <begin position="390"/>
        <end position="857"/>
    </location>
</feature>
<dbReference type="PROSITE" id="PS52016">
    <property type="entry name" value="TONB_DEPENDENT_REC_3"/>
    <property type="match status" value="1"/>
</dbReference>
<dbReference type="EMBL" id="AHTH01000048">
    <property type="protein sequence ID" value="EHR39827.1"/>
    <property type="molecule type" value="Genomic_DNA"/>
</dbReference>
<evidence type="ECO:0000313" key="13">
    <source>
        <dbReference type="EMBL" id="EHR39827.1"/>
    </source>
</evidence>
<dbReference type="AlphaFoldDB" id="H3ZHH1"/>
<keyword evidence="14" id="KW-1185">Reference proteome</keyword>
<evidence type="ECO:0000259" key="12">
    <source>
        <dbReference type="Pfam" id="PF07715"/>
    </source>
</evidence>
<gene>
    <name evidence="13" type="ORF">AJE_14145</name>
</gene>
<dbReference type="PANTHER" id="PTHR47234">
    <property type="match status" value="1"/>
</dbReference>
<dbReference type="InterPro" id="IPR000531">
    <property type="entry name" value="Beta-barrel_TonB"/>
</dbReference>
<dbReference type="GO" id="GO:0009279">
    <property type="term" value="C:cell outer membrane"/>
    <property type="evidence" value="ECO:0007669"/>
    <property type="project" value="UniProtKB-SubCell"/>
</dbReference>
<dbReference type="Pfam" id="PF00593">
    <property type="entry name" value="TonB_dep_Rec_b-barrel"/>
    <property type="match status" value="1"/>
</dbReference>
<dbReference type="SUPFAM" id="SSF56935">
    <property type="entry name" value="Porins"/>
    <property type="match status" value="1"/>
</dbReference>
<evidence type="ECO:0000259" key="11">
    <source>
        <dbReference type="Pfam" id="PF00593"/>
    </source>
</evidence>
<reference evidence="13 14" key="1">
    <citation type="journal article" date="2012" name="J. Bacteriol.">
        <title>Genome Sequence of Extracellular-Protease-Producing Alishewanella jeotgali Isolated from Traditional Korean Fermented Seafood.</title>
        <authorList>
            <person name="Jung J."/>
            <person name="Chun J."/>
            <person name="Park W."/>
        </authorList>
    </citation>
    <scope>NUCLEOTIDE SEQUENCE [LARGE SCALE GENOMIC DNA]</scope>
    <source>
        <strain evidence="13 14">KCTC 22429</strain>
    </source>
</reference>
<dbReference type="PATRIC" id="fig|1129374.4.peg.2797"/>
<keyword evidence="7 8" id="KW-0998">Cell outer membrane</keyword>
<dbReference type="Gene3D" id="2.170.130.10">
    <property type="entry name" value="TonB-dependent receptor, plug domain"/>
    <property type="match status" value="1"/>
</dbReference>
<evidence type="ECO:0000256" key="1">
    <source>
        <dbReference type="ARBA" id="ARBA00004571"/>
    </source>
</evidence>
<dbReference type="eggNOG" id="COG4771">
    <property type="taxonomic scope" value="Bacteria"/>
</dbReference>
<protein>
    <recommendedName>
        <fullName evidence="15">TonB-dependent receptor</fullName>
    </recommendedName>
</protein>
<proteinExistence type="inferred from homology"/>
<keyword evidence="10" id="KW-0732">Signal</keyword>
<dbReference type="Proteomes" id="UP000012046">
    <property type="component" value="Unassembled WGS sequence"/>
</dbReference>
<dbReference type="InterPro" id="IPR039426">
    <property type="entry name" value="TonB-dep_rcpt-like"/>
</dbReference>
<keyword evidence="5 9" id="KW-0798">TonB box</keyword>
<evidence type="ECO:0000256" key="8">
    <source>
        <dbReference type="PROSITE-ProRule" id="PRU01360"/>
    </source>
</evidence>
<comment type="caution">
    <text evidence="13">The sequence shown here is derived from an EMBL/GenBank/DDBJ whole genome shotgun (WGS) entry which is preliminary data.</text>
</comment>
<dbReference type="Pfam" id="PF07715">
    <property type="entry name" value="Plug"/>
    <property type="match status" value="1"/>
</dbReference>
<dbReference type="InterPro" id="IPR012910">
    <property type="entry name" value="Plug_dom"/>
</dbReference>
<keyword evidence="4 8" id="KW-0812">Transmembrane</keyword>
<feature type="signal peptide" evidence="10">
    <location>
        <begin position="1"/>
        <end position="24"/>
    </location>
</feature>
<evidence type="ECO:0000256" key="5">
    <source>
        <dbReference type="ARBA" id="ARBA00023077"/>
    </source>
</evidence>
<organism evidence="13 14">
    <name type="scientific">Alishewanella jeotgali KCTC 22429</name>
    <dbReference type="NCBI Taxonomy" id="1129374"/>
    <lineage>
        <taxon>Bacteria</taxon>
        <taxon>Pseudomonadati</taxon>
        <taxon>Pseudomonadota</taxon>
        <taxon>Gammaproteobacteria</taxon>
        <taxon>Alteromonadales</taxon>
        <taxon>Alteromonadaceae</taxon>
        <taxon>Alishewanella</taxon>
    </lineage>
</organism>
<dbReference type="Gene3D" id="2.40.170.20">
    <property type="entry name" value="TonB-dependent receptor, beta-barrel domain"/>
    <property type="match status" value="1"/>
</dbReference>
<evidence type="ECO:0000256" key="2">
    <source>
        <dbReference type="ARBA" id="ARBA00022448"/>
    </source>
</evidence>
<evidence type="ECO:0000256" key="9">
    <source>
        <dbReference type="RuleBase" id="RU003357"/>
    </source>
</evidence>
<evidence type="ECO:0000256" key="10">
    <source>
        <dbReference type="SAM" id="SignalP"/>
    </source>
</evidence>
<evidence type="ECO:0000256" key="4">
    <source>
        <dbReference type="ARBA" id="ARBA00022692"/>
    </source>
</evidence>
<dbReference type="STRING" id="1129374.AJE_14145"/>
<dbReference type="RefSeq" id="WP_008951415.1">
    <property type="nucleotide sequence ID" value="NZ_AHTH01000048.1"/>
</dbReference>
<feature type="domain" description="TonB-dependent receptor plug" evidence="12">
    <location>
        <begin position="61"/>
        <end position="169"/>
    </location>
</feature>
<evidence type="ECO:0000256" key="6">
    <source>
        <dbReference type="ARBA" id="ARBA00023136"/>
    </source>
</evidence>
<evidence type="ECO:0008006" key="15">
    <source>
        <dbReference type="Google" id="ProtNLM"/>
    </source>
</evidence>
<sequence>MYSNNKLTKAVRLAIAFGAVSAFAGSAVAQQAQQNEEESAKVERIEVTGSRIKRTDLEGALPITVIDREQIDLSGQMSVSDLLRNTTFNSFGSYRSTSGNASQGTTQVSLRGLGSSRTLILVDVRRLPTSPISGSGQDLNTVPLAAVERVEVLSDGASAVYGSDAIGGVINIITRKDYDGAELRLGAGRVSIPSEGGDREEGSFVIGTSTNKSRLLAGFSWNERDIIFERHFPWNQGNRGISPYGNNWAEVTSSGRAPASSNALSLGTAACEGLNENWFTTQNPWIGGDMCSYDFRQTNANDSSVGTQSMFFRASQDITDDWQVYANASAVKSKSFGRYAASLNDPGSVISANSPNNPTNPNSPLYNPATNRDGVAAPRPVAVYHRFASLGTRDSQVDNYTTDVQMGFTGMVNDVEVEFGGRKTKTKVYNMGNGYLLRSVANVAMENGTYMLNDPLGSRFTTPEDRAAYRRLLDSLNITISRINLFDMKEVFANASFDVLELQHGMVQMFVGTEYRSEDYADIYDSQSAAGTVGGSAGSSAGGGRNVRAAYFETLVPVLDNLELNFAGRYDKYSDYGSDFSPKASLRYEPLDGLVLRASYGKGFRAPTLDILTQQPSPGNPQVRDFVLCDFRGQTTCPQGQLRATTVSNSELASEKSTQIALGLAYQPTDWVNFAVDYYDIEITDAISFIGLQALINTERAGDAFPAGLGIVRDPVTRVIVDATTGYANRGSVETNGLDINVRFNFDLGNVGRLTHNLQFGHVFEYSIDGGRNLVRDPGTPRQRASLSNVYSYGDFDFAWNINAIGNQYNSVTRPTTGPNAGQLVKAGNIATWITHDAQVRYTLGWNADIVVGVQNLFEKYPQLNTGAADGRGFDYTLYDGSGRISYVRYTQRF</sequence>
<evidence type="ECO:0000256" key="3">
    <source>
        <dbReference type="ARBA" id="ARBA00022452"/>
    </source>
</evidence>
<accession>H3ZHH1</accession>
<evidence type="ECO:0000256" key="7">
    <source>
        <dbReference type="ARBA" id="ARBA00023237"/>
    </source>
</evidence>
<feature type="chain" id="PRO_5003591377" description="TonB-dependent receptor" evidence="10">
    <location>
        <begin position="25"/>
        <end position="894"/>
    </location>
</feature>
<comment type="subcellular location">
    <subcellularLocation>
        <location evidence="1 8">Cell outer membrane</location>
        <topology evidence="1 8">Multi-pass membrane protein</topology>
    </subcellularLocation>
</comment>
<comment type="similarity">
    <text evidence="8 9">Belongs to the TonB-dependent receptor family.</text>
</comment>